<name>A0AAQ4F798_AMBAM</name>
<accession>A0AAQ4F798</accession>
<keyword evidence="4" id="KW-1185">Reference proteome</keyword>
<keyword evidence="2" id="KW-0812">Transmembrane</keyword>
<dbReference type="AlphaFoldDB" id="A0AAQ4F798"/>
<evidence type="ECO:0000256" key="1">
    <source>
        <dbReference type="SAM" id="MobiDB-lite"/>
    </source>
</evidence>
<organism evidence="3 4">
    <name type="scientific">Amblyomma americanum</name>
    <name type="common">Lone star tick</name>
    <dbReference type="NCBI Taxonomy" id="6943"/>
    <lineage>
        <taxon>Eukaryota</taxon>
        <taxon>Metazoa</taxon>
        <taxon>Ecdysozoa</taxon>
        <taxon>Arthropoda</taxon>
        <taxon>Chelicerata</taxon>
        <taxon>Arachnida</taxon>
        <taxon>Acari</taxon>
        <taxon>Parasitiformes</taxon>
        <taxon>Ixodida</taxon>
        <taxon>Ixodoidea</taxon>
        <taxon>Ixodidae</taxon>
        <taxon>Amblyomminae</taxon>
        <taxon>Amblyomma</taxon>
    </lineage>
</organism>
<dbReference type="EMBL" id="JARKHS020006551">
    <property type="protein sequence ID" value="KAK8782552.1"/>
    <property type="molecule type" value="Genomic_DNA"/>
</dbReference>
<feature type="compositionally biased region" description="Low complexity" evidence="1">
    <location>
        <begin position="8"/>
        <end position="27"/>
    </location>
</feature>
<evidence type="ECO:0000313" key="4">
    <source>
        <dbReference type="Proteomes" id="UP001321473"/>
    </source>
</evidence>
<protein>
    <submittedName>
        <fullName evidence="3">Uncharacterized protein</fullName>
    </submittedName>
</protein>
<evidence type="ECO:0000313" key="3">
    <source>
        <dbReference type="EMBL" id="KAK8782552.1"/>
    </source>
</evidence>
<feature type="region of interest" description="Disordered" evidence="1">
    <location>
        <begin position="1"/>
        <end position="30"/>
    </location>
</feature>
<feature type="transmembrane region" description="Helical" evidence="2">
    <location>
        <begin position="39"/>
        <end position="59"/>
    </location>
</feature>
<keyword evidence="2" id="KW-1133">Transmembrane helix</keyword>
<dbReference type="Proteomes" id="UP001321473">
    <property type="component" value="Unassembled WGS sequence"/>
</dbReference>
<reference evidence="3 4" key="1">
    <citation type="journal article" date="2023" name="Arcadia Sci">
        <title>De novo assembly of a long-read Amblyomma americanum tick genome.</title>
        <authorList>
            <person name="Chou S."/>
            <person name="Poskanzer K.E."/>
            <person name="Rollins M."/>
            <person name="Thuy-Boun P.S."/>
        </authorList>
    </citation>
    <scope>NUCLEOTIDE SEQUENCE [LARGE SCALE GENOMIC DNA]</scope>
    <source>
        <strain evidence="3">F_SG_1</strain>
        <tissue evidence="3">Salivary glands</tissue>
    </source>
</reference>
<proteinExistence type="predicted"/>
<sequence length="135" mass="14338">MADDTIEGTGADTGASTATATDTGTAAPEQDPTFKGSTFHYTIGVFLIALFVFLVYTVVGSLANVQIDLDIPFLSKTTPIPEGVGPAEKAATVANITANETVKTMALDDRVEITQITEDTPPLYEEEREAEFNYG</sequence>
<evidence type="ECO:0000256" key="2">
    <source>
        <dbReference type="SAM" id="Phobius"/>
    </source>
</evidence>
<keyword evidence="2" id="KW-0472">Membrane</keyword>
<gene>
    <name evidence="3" type="ORF">V5799_016107</name>
</gene>
<comment type="caution">
    <text evidence="3">The sequence shown here is derived from an EMBL/GenBank/DDBJ whole genome shotgun (WGS) entry which is preliminary data.</text>
</comment>